<feature type="compositionally biased region" description="Basic and acidic residues" evidence="1">
    <location>
        <begin position="235"/>
        <end position="257"/>
    </location>
</feature>
<dbReference type="AlphaFoldDB" id="A0A9W9CRV1"/>
<feature type="compositionally biased region" description="Basic and acidic residues" evidence="1">
    <location>
        <begin position="1"/>
        <end position="10"/>
    </location>
</feature>
<evidence type="ECO:0000313" key="3">
    <source>
        <dbReference type="Proteomes" id="UP001140453"/>
    </source>
</evidence>
<keyword evidence="3" id="KW-1185">Reference proteome</keyword>
<feature type="region of interest" description="Disordered" evidence="1">
    <location>
        <begin position="1"/>
        <end position="22"/>
    </location>
</feature>
<sequence length="669" mass="73464">MKYKDVKLESQGEDANGSPPAKRMKTMALLQPKQAPRGQIISSVLFYEFGSEAALRKAARSTKVSLKQLNTLVCLLLDHLGPPCMQAGAYKTAISAPNGNSKGKGKVKPKPKPIASGDNIDPGLHLICLFFGVGPIQSVTILKRLLQYIDNIGVGKAFASLEELYLRICEKQPDKTNIPCVPSRWLFCLGPSRRLKYCFVITPKSLADLVLDLPKSQEKDETEVEKEDIDDDGDEAAKAQMERPDKHAENAADREETQVLEVAGNTTKHKTYPGLACHASQADVNDKPASSARTQDIVPRSFKDDKSGSPYFSLSGKANELQQHLRPNSRPHEDEDEIEEARGLDSEKTGTNENLDCGANSLLNKIGLLARALTVPVSATNGMLRDEAHGDISRIGGSEIMVDGVLEDDESTTFHIAPIEFVDVGLGGHQDFQGPQPQSGPSTSPQGIHTRQDPPLSEADFDKLEDVTGWVNDEAMNHLAKSFDLSTNAPLPEDQFISTPPSAEGWAACMEYHTSALRSIRRAIAEKLTTRRTRHDVLVTQLSQAAALLRELDQLGFTEQGRISSLCEQLCQGTAALGSAVELVGTLRCYMDGPERDEMTAPLQGQISALQRRQAFWMARLVRLDSFAKALEIIRTELDQDMSRLEEVGVWLARDEEQFAAFKYNDVST</sequence>
<feature type="compositionally biased region" description="Acidic residues" evidence="1">
    <location>
        <begin position="220"/>
        <end position="234"/>
    </location>
</feature>
<name>A0A9W9CRV1_9PEZI</name>
<gene>
    <name evidence="2" type="ORF">N0V93_010366</name>
</gene>
<dbReference type="EMBL" id="JAPEVB010000008">
    <property type="protein sequence ID" value="KAJ4385305.1"/>
    <property type="molecule type" value="Genomic_DNA"/>
</dbReference>
<reference evidence="2" key="1">
    <citation type="submission" date="2022-10" db="EMBL/GenBank/DDBJ databases">
        <title>Tapping the CABI collections for fungal endophytes: first genome assemblies for Collariella, Neodidymelliopsis, Ascochyta clinopodiicola, Didymella pomorum, Didymosphaeria variabile, Neocosmospora piperis and Neocucurbitaria cava.</title>
        <authorList>
            <person name="Hill R."/>
        </authorList>
    </citation>
    <scope>NUCLEOTIDE SEQUENCE</scope>
    <source>
        <strain evidence="2">IMI 355082</strain>
    </source>
</reference>
<feature type="compositionally biased region" description="Low complexity" evidence="1">
    <location>
        <begin position="433"/>
        <end position="447"/>
    </location>
</feature>
<organism evidence="2 3">
    <name type="scientific">Gnomoniopsis smithogilvyi</name>
    <dbReference type="NCBI Taxonomy" id="1191159"/>
    <lineage>
        <taxon>Eukaryota</taxon>
        <taxon>Fungi</taxon>
        <taxon>Dikarya</taxon>
        <taxon>Ascomycota</taxon>
        <taxon>Pezizomycotina</taxon>
        <taxon>Sordariomycetes</taxon>
        <taxon>Sordariomycetidae</taxon>
        <taxon>Diaporthales</taxon>
        <taxon>Gnomoniaceae</taxon>
        <taxon>Gnomoniopsis</taxon>
    </lineage>
</organism>
<feature type="region of interest" description="Disordered" evidence="1">
    <location>
        <begin position="426"/>
        <end position="458"/>
    </location>
</feature>
<dbReference type="Proteomes" id="UP001140453">
    <property type="component" value="Unassembled WGS sequence"/>
</dbReference>
<evidence type="ECO:0000313" key="2">
    <source>
        <dbReference type="EMBL" id="KAJ4385305.1"/>
    </source>
</evidence>
<protein>
    <submittedName>
        <fullName evidence="2">Uncharacterized protein</fullName>
    </submittedName>
</protein>
<feature type="compositionally biased region" description="Basic and acidic residues" evidence="1">
    <location>
        <begin position="340"/>
        <end position="350"/>
    </location>
</feature>
<feature type="region of interest" description="Disordered" evidence="1">
    <location>
        <begin position="271"/>
        <end position="353"/>
    </location>
</feature>
<proteinExistence type="predicted"/>
<feature type="region of interest" description="Disordered" evidence="1">
    <location>
        <begin position="217"/>
        <end position="258"/>
    </location>
</feature>
<evidence type="ECO:0000256" key="1">
    <source>
        <dbReference type="SAM" id="MobiDB-lite"/>
    </source>
</evidence>
<accession>A0A9W9CRV1</accession>
<comment type="caution">
    <text evidence="2">The sequence shown here is derived from an EMBL/GenBank/DDBJ whole genome shotgun (WGS) entry which is preliminary data.</text>
</comment>